<accession>A0A9R1T667</accession>
<keyword evidence="11" id="KW-1185">Reference proteome</keyword>
<dbReference type="RefSeq" id="XP_011303455.1">
    <property type="nucleotide sequence ID" value="XM_011305153.1"/>
</dbReference>
<dbReference type="InterPro" id="IPR033379">
    <property type="entry name" value="Acid_Pase_AS"/>
</dbReference>
<dbReference type="PANTHER" id="PTHR11567:SF211">
    <property type="entry name" value="PROSTATIC ACID PHOSPHATASE"/>
    <property type="match status" value="1"/>
</dbReference>
<evidence type="ECO:0000256" key="6">
    <source>
        <dbReference type="ARBA" id="ARBA00023157"/>
    </source>
</evidence>
<gene>
    <name evidence="10" type="primary">ACPH1_12</name>
    <name evidence="9" type="synonym">ACPH1_7</name>
    <name evidence="12 13 14 15 16" type="synonym">LOC105266758</name>
    <name evidence="10" type="ORF">g.54625</name>
    <name evidence="9" type="ORF">g.54628</name>
</gene>
<dbReference type="Gene3D" id="3.40.50.1240">
    <property type="entry name" value="Phosphoglycerate mutase-like"/>
    <property type="match status" value="1"/>
</dbReference>
<dbReference type="PROSITE" id="PS00616">
    <property type="entry name" value="HIS_ACID_PHOSPHAT_1"/>
    <property type="match status" value="1"/>
</dbReference>
<dbReference type="InterPro" id="IPR000560">
    <property type="entry name" value="His_Pase_clade-2"/>
</dbReference>
<accession>A0A9R1T558</accession>
<evidence type="ECO:0000313" key="14">
    <source>
        <dbReference type="RefSeq" id="XP_011303456.1"/>
    </source>
</evidence>
<dbReference type="KEGG" id="fas:105266758"/>
<dbReference type="GO" id="GO:0003993">
    <property type="term" value="F:acid phosphatase activity"/>
    <property type="evidence" value="ECO:0007669"/>
    <property type="project" value="UniProtKB-EC"/>
</dbReference>
<dbReference type="OrthoDB" id="10257284at2759"/>
<accession>A0A9R1T6A7</accession>
<evidence type="ECO:0000256" key="1">
    <source>
        <dbReference type="ARBA" id="ARBA00000032"/>
    </source>
</evidence>
<keyword evidence="5" id="KW-0378">Hydrolase</keyword>
<keyword evidence="7" id="KW-0325">Glycoprotein</keyword>
<comment type="catalytic activity">
    <reaction evidence="1">
        <text>a phosphate monoester + H2O = an alcohol + phosphate</text>
        <dbReference type="Rhea" id="RHEA:15017"/>
        <dbReference type="ChEBI" id="CHEBI:15377"/>
        <dbReference type="ChEBI" id="CHEBI:30879"/>
        <dbReference type="ChEBI" id="CHEBI:43474"/>
        <dbReference type="ChEBI" id="CHEBI:67140"/>
        <dbReference type="EC" id="3.1.3.2"/>
    </reaction>
</comment>
<dbReference type="EMBL" id="GBYB01015265">
    <property type="protein sequence ID" value="JAG85032.1"/>
    <property type="molecule type" value="Transcribed_RNA"/>
</dbReference>
<dbReference type="AlphaFoldDB" id="A0A0C9S0C4"/>
<reference evidence="12 13" key="2">
    <citation type="submission" date="2025-04" db="UniProtKB">
        <authorList>
            <consortium name="RefSeq"/>
        </authorList>
    </citation>
    <scope>IDENTIFICATION</scope>
    <source>
        <strain evidence="12 13">USDA-PBARC FA_bdor</strain>
        <tissue evidence="12 13">Whole organism</tissue>
    </source>
</reference>
<feature type="signal peptide" evidence="8">
    <location>
        <begin position="1"/>
        <end position="20"/>
    </location>
</feature>
<organism evidence="10">
    <name type="scientific">Fopius arisanus</name>
    <dbReference type="NCBI Taxonomy" id="64838"/>
    <lineage>
        <taxon>Eukaryota</taxon>
        <taxon>Metazoa</taxon>
        <taxon>Ecdysozoa</taxon>
        <taxon>Arthropoda</taxon>
        <taxon>Hexapoda</taxon>
        <taxon>Insecta</taxon>
        <taxon>Pterygota</taxon>
        <taxon>Neoptera</taxon>
        <taxon>Endopterygota</taxon>
        <taxon>Hymenoptera</taxon>
        <taxon>Apocrita</taxon>
        <taxon>Ichneumonoidea</taxon>
        <taxon>Braconidae</taxon>
        <taxon>Opiinae</taxon>
        <taxon>Fopius</taxon>
    </lineage>
</organism>
<evidence type="ECO:0000256" key="3">
    <source>
        <dbReference type="ARBA" id="ARBA00012646"/>
    </source>
</evidence>
<evidence type="ECO:0000313" key="16">
    <source>
        <dbReference type="RefSeq" id="XP_011303458.1"/>
    </source>
</evidence>
<protein>
    <recommendedName>
        <fullName evidence="3">acid phosphatase</fullName>
        <ecNumber evidence="3">3.1.3.2</ecNumber>
    </recommendedName>
</protein>
<accession>A0A9R1U0T3</accession>
<dbReference type="RefSeq" id="XP_011303454.1">
    <property type="nucleotide sequence ID" value="XM_011305152.1"/>
</dbReference>
<dbReference type="RefSeq" id="XP_011303456.1">
    <property type="nucleotide sequence ID" value="XM_011305154.1"/>
</dbReference>
<dbReference type="SUPFAM" id="SSF53254">
    <property type="entry name" value="Phosphoglycerate mutase-like"/>
    <property type="match status" value="1"/>
</dbReference>
<dbReference type="Pfam" id="PF00328">
    <property type="entry name" value="His_Phos_2"/>
    <property type="match status" value="1"/>
</dbReference>
<dbReference type="InterPro" id="IPR050645">
    <property type="entry name" value="Histidine_acid_phosphatase"/>
</dbReference>
<dbReference type="EC" id="3.1.3.2" evidence="3"/>
<dbReference type="CDD" id="cd07061">
    <property type="entry name" value="HP_HAP_like"/>
    <property type="match status" value="1"/>
</dbReference>
<dbReference type="RefSeq" id="XP_011303458.1">
    <property type="nucleotide sequence ID" value="XM_011305156.1"/>
</dbReference>
<name>A0A0C9S0C4_9HYME</name>
<sequence>MTPVRQSLFILVITLIAVSARQFRLKHVSVVFRHGDRAPDTNAAERFPNDPYVNDDFFPHGVGGLTNQGKRREFVLGRKLRDFYGDFLGDIYSPLTTYGRSTNYERTKMSLQAVMAGLFPPTQAQRWHPDINWQPVITDYVSSENDFIMVPEECPQYLRELRRVKNLPDVRNKLSEFSVLMRDLSDWTGKQFRSSNDMFNLYHALTAENSLNLDLPRWSADIFPNGLLLNGTILEYDVASYGQKLKRLNGGMLLRNIIETMENVIERRSRRKLTLLSGHETNVAALLKTLGIYYPHVPQYSSAVIVELLSDGEEYYIRIKYYLGIPAVAEEMSIPGCNSPCSFRQFIRVLRSVIPSDEDMICVKDKVNNMNDYYNYYSATP</sequence>
<feature type="chain" id="PRO_5007394462" description="acid phosphatase" evidence="8">
    <location>
        <begin position="21"/>
        <end position="381"/>
    </location>
</feature>
<dbReference type="InterPro" id="IPR029033">
    <property type="entry name" value="His_PPase_superfam"/>
</dbReference>
<evidence type="ECO:0000256" key="2">
    <source>
        <dbReference type="ARBA" id="ARBA00005375"/>
    </source>
</evidence>
<evidence type="ECO:0000313" key="10">
    <source>
        <dbReference type="EMBL" id="JAG85032.1"/>
    </source>
</evidence>
<dbReference type="EMBL" id="GBYB01001906">
    <property type="protein sequence ID" value="JAG71673.1"/>
    <property type="molecule type" value="Transcribed_RNA"/>
</dbReference>
<evidence type="ECO:0000313" key="12">
    <source>
        <dbReference type="RefSeq" id="XP_011303454.1"/>
    </source>
</evidence>
<evidence type="ECO:0000256" key="8">
    <source>
        <dbReference type="SAM" id="SignalP"/>
    </source>
</evidence>
<reference evidence="10" key="1">
    <citation type="submission" date="2015-01" db="EMBL/GenBank/DDBJ databases">
        <title>Transcriptome Assembly of Fopius arisanus.</title>
        <authorList>
            <person name="Geib S."/>
        </authorList>
    </citation>
    <scope>NUCLEOTIDE SEQUENCE</scope>
</reference>
<evidence type="ECO:0000256" key="4">
    <source>
        <dbReference type="ARBA" id="ARBA00022729"/>
    </source>
</evidence>
<dbReference type="RefSeq" id="XP_011303457.1">
    <property type="nucleotide sequence ID" value="XM_011305155.1"/>
</dbReference>
<evidence type="ECO:0000313" key="15">
    <source>
        <dbReference type="RefSeq" id="XP_011303457.1"/>
    </source>
</evidence>
<evidence type="ECO:0000313" key="11">
    <source>
        <dbReference type="Proteomes" id="UP000694866"/>
    </source>
</evidence>
<evidence type="ECO:0000313" key="13">
    <source>
        <dbReference type="RefSeq" id="XP_011303455.1"/>
    </source>
</evidence>
<proteinExistence type="inferred from homology"/>
<comment type="similarity">
    <text evidence="2">Belongs to the histidine acid phosphatase family.</text>
</comment>
<evidence type="ECO:0000256" key="7">
    <source>
        <dbReference type="ARBA" id="ARBA00023180"/>
    </source>
</evidence>
<evidence type="ECO:0000256" key="5">
    <source>
        <dbReference type="ARBA" id="ARBA00022801"/>
    </source>
</evidence>
<keyword evidence="4 8" id="KW-0732">Signal</keyword>
<accession>A0A9R1T665</accession>
<accession>A0A0C9S0C4</accession>
<dbReference type="PANTHER" id="PTHR11567">
    <property type="entry name" value="ACID PHOSPHATASE-RELATED"/>
    <property type="match status" value="1"/>
</dbReference>
<evidence type="ECO:0000313" key="9">
    <source>
        <dbReference type="EMBL" id="JAG71673.1"/>
    </source>
</evidence>
<dbReference type="Proteomes" id="UP000694866">
    <property type="component" value="Unplaced"/>
</dbReference>
<keyword evidence="6" id="KW-1015">Disulfide bond</keyword>
<dbReference type="GeneID" id="105266758"/>